<dbReference type="AlphaFoldDB" id="A0A7X0ZGR2"/>
<organism evidence="2 4">
    <name type="scientific">Listeria farberi</name>
    <dbReference type="NCBI Taxonomy" id="2713500"/>
    <lineage>
        <taxon>Bacteria</taxon>
        <taxon>Bacillati</taxon>
        <taxon>Bacillota</taxon>
        <taxon>Bacilli</taxon>
        <taxon>Bacillales</taxon>
        <taxon>Listeriaceae</taxon>
        <taxon>Listeria</taxon>
    </lineage>
</organism>
<sequence length="150" mass="17716">MDKKEFLQELEEIVSDPIFIGKNKSERQKEIDNNMWCISINVKVVEGITLEDLLIFIKRVISNRNEQVQKLKLSKTILFYLWFDAQASQIRFNVISNYDIALPFGCKTTFVDNYDCIIKEFLQTAYHNDCSYIDEYTSQDFSLKVYLTKL</sequence>
<comment type="caution">
    <text evidence="2">The sequence shown here is derived from an EMBL/GenBank/DDBJ whole genome shotgun (WGS) entry which is preliminary data.</text>
</comment>
<name>A0A7X0ZGR2_9LIST</name>
<evidence type="ECO:0000313" key="4">
    <source>
        <dbReference type="Proteomes" id="UP000558070"/>
    </source>
</evidence>
<keyword evidence="3" id="KW-1185">Reference proteome</keyword>
<dbReference type="RefSeq" id="WP_185318895.1">
    <property type="nucleotide sequence ID" value="NZ_JAARPH010000001.1"/>
</dbReference>
<reference evidence="3 4" key="1">
    <citation type="submission" date="2020-03" db="EMBL/GenBank/DDBJ databases">
        <title>Soil Listeria distribution.</title>
        <authorList>
            <person name="Liao J."/>
            <person name="Wiedmann M."/>
        </authorList>
    </citation>
    <scope>NUCLEOTIDE SEQUENCE [LARGE SCALE GENOMIC DNA]</scope>
    <source>
        <strain evidence="2 4">FSL L7-0072</strain>
        <strain evidence="1 3">FSL L7-1699</strain>
    </source>
</reference>
<protein>
    <submittedName>
        <fullName evidence="2">Uncharacterized protein</fullName>
    </submittedName>
</protein>
<accession>A0A7X0ZGR2</accession>
<evidence type="ECO:0000313" key="3">
    <source>
        <dbReference type="Proteomes" id="UP000518829"/>
    </source>
</evidence>
<gene>
    <name evidence="1" type="ORF">HB839_00585</name>
    <name evidence="2" type="ORF">HCB47_05005</name>
</gene>
<dbReference type="Proteomes" id="UP000518829">
    <property type="component" value="Unassembled WGS sequence"/>
</dbReference>
<dbReference type="EMBL" id="JAARZO010000001">
    <property type="protein sequence ID" value="MBC2287004.1"/>
    <property type="molecule type" value="Genomic_DNA"/>
</dbReference>
<evidence type="ECO:0000313" key="2">
    <source>
        <dbReference type="EMBL" id="MBC2287004.1"/>
    </source>
</evidence>
<dbReference type="EMBL" id="JAARPH010000001">
    <property type="protein sequence ID" value="MBC1374014.1"/>
    <property type="molecule type" value="Genomic_DNA"/>
</dbReference>
<proteinExistence type="predicted"/>
<evidence type="ECO:0000313" key="1">
    <source>
        <dbReference type="EMBL" id="MBC1374014.1"/>
    </source>
</evidence>
<dbReference type="Proteomes" id="UP000558070">
    <property type="component" value="Unassembled WGS sequence"/>
</dbReference>